<dbReference type="RefSeq" id="XP_005832259.1">
    <property type="nucleotide sequence ID" value="XM_005832202.1"/>
</dbReference>
<dbReference type="EnsemblProtists" id="EKX45279">
    <property type="protein sequence ID" value="EKX45279"/>
    <property type="gene ID" value="GUITHDRAFT_108921"/>
</dbReference>
<dbReference type="InterPro" id="IPR041489">
    <property type="entry name" value="PDZ_6"/>
</dbReference>
<dbReference type="InterPro" id="IPR001478">
    <property type="entry name" value="PDZ"/>
</dbReference>
<proteinExistence type="predicted"/>
<dbReference type="InterPro" id="IPR036034">
    <property type="entry name" value="PDZ_sf"/>
</dbReference>
<evidence type="ECO:0000313" key="4">
    <source>
        <dbReference type="EMBL" id="EKX45279.1"/>
    </source>
</evidence>
<dbReference type="HOGENOM" id="CLU_474468_0_0_1"/>
<evidence type="ECO:0000313" key="5">
    <source>
        <dbReference type="EnsemblProtists" id="EKX45279"/>
    </source>
</evidence>
<evidence type="ECO:0000259" key="3">
    <source>
        <dbReference type="PROSITE" id="PS50106"/>
    </source>
</evidence>
<feature type="compositionally biased region" description="Basic and acidic residues" evidence="2">
    <location>
        <begin position="66"/>
        <end position="78"/>
    </location>
</feature>
<dbReference type="GeneID" id="17301987"/>
<feature type="domain" description="PDZ" evidence="3">
    <location>
        <begin position="342"/>
        <end position="423"/>
    </location>
</feature>
<dbReference type="OrthoDB" id="10261837at2759"/>
<gene>
    <name evidence="4" type="ORF">GUITHDRAFT_108921</name>
</gene>
<reference evidence="6" key="2">
    <citation type="submission" date="2012-11" db="EMBL/GenBank/DDBJ databases">
        <authorList>
            <person name="Kuo A."/>
            <person name="Curtis B.A."/>
            <person name="Tanifuji G."/>
            <person name="Burki F."/>
            <person name="Gruber A."/>
            <person name="Irimia M."/>
            <person name="Maruyama S."/>
            <person name="Arias M.C."/>
            <person name="Ball S.G."/>
            <person name="Gile G.H."/>
            <person name="Hirakawa Y."/>
            <person name="Hopkins J.F."/>
            <person name="Rensing S.A."/>
            <person name="Schmutz J."/>
            <person name="Symeonidi A."/>
            <person name="Elias M."/>
            <person name="Eveleigh R.J."/>
            <person name="Herman E.K."/>
            <person name="Klute M.J."/>
            <person name="Nakayama T."/>
            <person name="Obornik M."/>
            <person name="Reyes-Prieto A."/>
            <person name="Armbrust E.V."/>
            <person name="Aves S.J."/>
            <person name="Beiko R.G."/>
            <person name="Coutinho P."/>
            <person name="Dacks J.B."/>
            <person name="Durnford D.G."/>
            <person name="Fast N.M."/>
            <person name="Green B.R."/>
            <person name="Grisdale C."/>
            <person name="Hempe F."/>
            <person name="Henrissat B."/>
            <person name="Hoppner M.P."/>
            <person name="Ishida K.-I."/>
            <person name="Kim E."/>
            <person name="Koreny L."/>
            <person name="Kroth P.G."/>
            <person name="Liu Y."/>
            <person name="Malik S.-B."/>
            <person name="Maier U.G."/>
            <person name="McRose D."/>
            <person name="Mock T."/>
            <person name="Neilson J.A."/>
            <person name="Onodera N.T."/>
            <person name="Poole A.M."/>
            <person name="Pritham E.J."/>
            <person name="Richards T.A."/>
            <person name="Rocap G."/>
            <person name="Roy S.W."/>
            <person name="Sarai C."/>
            <person name="Schaack S."/>
            <person name="Shirato S."/>
            <person name="Slamovits C.H."/>
            <person name="Spencer D.F."/>
            <person name="Suzuki S."/>
            <person name="Worden A.Z."/>
            <person name="Zauner S."/>
            <person name="Barry K."/>
            <person name="Bell C."/>
            <person name="Bharti A.K."/>
            <person name="Crow J.A."/>
            <person name="Grimwood J."/>
            <person name="Kramer R."/>
            <person name="Lindquist E."/>
            <person name="Lucas S."/>
            <person name="Salamov A."/>
            <person name="McFadden G.I."/>
            <person name="Lane C.E."/>
            <person name="Keeling P.J."/>
            <person name="Gray M.W."/>
            <person name="Grigoriev I.V."/>
            <person name="Archibald J.M."/>
        </authorList>
    </citation>
    <scope>NUCLEOTIDE SEQUENCE</scope>
    <source>
        <strain evidence="6">CCMP2712</strain>
    </source>
</reference>
<reference evidence="5" key="3">
    <citation type="submission" date="2016-03" db="UniProtKB">
        <authorList>
            <consortium name="EnsemblProtists"/>
        </authorList>
    </citation>
    <scope>IDENTIFICATION</scope>
</reference>
<dbReference type="Pfam" id="PF17820">
    <property type="entry name" value="PDZ_6"/>
    <property type="match status" value="1"/>
</dbReference>
<dbReference type="EMBL" id="JH993000">
    <property type="protein sequence ID" value="EKX45279.1"/>
    <property type="molecule type" value="Genomic_DNA"/>
</dbReference>
<feature type="region of interest" description="Disordered" evidence="2">
    <location>
        <begin position="442"/>
        <end position="467"/>
    </location>
</feature>
<feature type="compositionally biased region" description="Polar residues" evidence="2">
    <location>
        <begin position="134"/>
        <end position="144"/>
    </location>
</feature>
<dbReference type="SMART" id="SM00228">
    <property type="entry name" value="PDZ"/>
    <property type="match status" value="1"/>
</dbReference>
<feature type="compositionally biased region" description="Basic and acidic residues" evidence="2">
    <location>
        <begin position="278"/>
        <end position="288"/>
    </location>
</feature>
<name>L1JB13_GUITC</name>
<accession>L1JB13</accession>
<keyword evidence="6" id="KW-1185">Reference proteome</keyword>
<feature type="compositionally biased region" description="Basic and acidic residues" evidence="2">
    <location>
        <begin position="150"/>
        <end position="170"/>
    </location>
</feature>
<evidence type="ECO:0000313" key="6">
    <source>
        <dbReference type="Proteomes" id="UP000011087"/>
    </source>
</evidence>
<protein>
    <recommendedName>
        <fullName evidence="3">PDZ domain-containing protein</fullName>
    </recommendedName>
</protein>
<reference evidence="4 6" key="1">
    <citation type="journal article" date="2012" name="Nature">
        <title>Algal genomes reveal evolutionary mosaicism and the fate of nucleomorphs.</title>
        <authorList>
            <consortium name="DOE Joint Genome Institute"/>
            <person name="Curtis B.A."/>
            <person name="Tanifuji G."/>
            <person name="Burki F."/>
            <person name="Gruber A."/>
            <person name="Irimia M."/>
            <person name="Maruyama S."/>
            <person name="Arias M.C."/>
            <person name="Ball S.G."/>
            <person name="Gile G.H."/>
            <person name="Hirakawa Y."/>
            <person name="Hopkins J.F."/>
            <person name="Kuo A."/>
            <person name="Rensing S.A."/>
            <person name="Schmutz J."/>
            <person name="Symeonidi A."/>
            <person name="Elias M."/>
            <person name="Eveleigh R.J."/>
            <person name="Herman E.K."/>
            <person name="Klute M.J."/>
            <person name="Nakayama T."/>
            <person name="Obornik M."/>
            <person name="Reyes-Prieto A."/>
            <person name="Armbrust E.V."/>
            <person name="Aves S.J."/>
            <person name="Beiko R.G."/>
            <person name="Coutinho P."/>
            <person name="Dacks J.B."/>
            <person name="Durnford D.G."/>
            <person name="Fast N.M."/>
            <person name="Green B.R."/>
            <person name="Grisdale C.J."/>
            <person name="Hempel F."/>
            <person name="Henrissat B."/>
            <person name="Hoppner M.P."/>
            <person name="Ishida K."/>
            <person name="Kim E."/>
            <person name="Koreny L."/>
            <person name="Kroth P.G."/>
            <person name="Liu Y."/>
            <person name="Malik S.B."/>
            <person name="Maier U.G."/>
            <person name="McRose D."/>
            <person name="Mock T."/>
            <person name="Neilson J.A."/>
            <person name="Onodera N.T."/>
            <person name="Poole A.M."/>
            <person name="Pritham E.J."/>
            <person name="Richards T.A."/>
            <person name="Rocap G."/>
            <person name="Roy S.W."/>
            <person name="Sarai C."/>
            <person name="Schaack S."/>
            <person name="Shirato S."/>
            <person name="Slamovits C.H."/>
            <person name="Spencer D.F."/>
            <person name="Suzuki S."/>
            <person name="Worden A.Z."/>
            <person name="Zauner S."/>
            <person name="Barry K."/>
            <person name="Bell C."/>
            <person name="Bharti A.K."/>
            <person name="Crow J.A."/>
            <person name="Grimwood J."/>
            <person name="Kramer R."/>
            <person name="Lindquist E."/>
            <person name="Lucas S."/>
            <person name="Salamov A."/>
            <person name="McFadden G.I."/>
            <person name="Lane C.E."/>
            <person name="Keeling P.J."/>
            <person name="Gray M.W."/>
            <person name="Grigoriev I.V."/>
            <person name="Archibald J.M."/>
        </authorList>
    </citation>
    <scope>NUCLEOTIDE SEQUENCE</scope>
    <source>
        <strain evidence="4 6">CCMP2712</strain>
    </source>
</reference>
<dbReference type="SUPFAM" id="SSF50156">
    <property type="entry name" value="PDZ domain-like"/>
    <property type="match status" value="1"/>
</dbReference>
<keyword evidence="1" id="KW-0175">Coiled coil</keyword>
<organism evidence="4">
    <name type="scientific">Guillardia theta (strain CCMP2712)</name>
    <name type="common">Cryptophyte</name>
    <dbReference type="NCBI Taxonomy" id="905079"/>
    <lineage>
        <taxon>Eukaryota</taxon>
        <taxon>Cryptophyceae</taxon>
        <taxon>Pyrenomonadales</taxon>
        <taxon>Geminigeraceae</taxon>
        <taxon>Guillardia</taxon>
    </lineage>
</organism>
<dbReference type="Proteomes" id="UP000011087">
    <property type="component" value="Unassembled WGS sequence"/>
</dbReference>
<evidence type="ECO:0000256" key="2">
    <source>
        <dbReference type="SAM" id="MobiDB-lite"/>
    </source>
</evidence>
<feature type="compositionally biased region" description="Basic and acidic residues" evidence="2">
    <location>
        <begin position="295"/>
        <end position="310"/>
    </location>
</feature>
<sequence length="575" mass="64919">MRGVAMAGLEGLVKRREEERRREEESRKEEERRREMFLEEARSMKAPERAADLVPFVSSAHADIPSQHKLEDDGRDGGGSELDEEEGSRGSWDTKNERSVYIGEEEEDGNEVAVGVYDENLGHQPSEEEASGDVESSNKPSSYNPFEASQEERDSKHHAAHVPPDHSDMDNFRLRQETLDLHAALQEQLKRNVKIEERHVSELEGLRETFLSSLEVKAREMKEKYMEAMAQVHKEHEQEKRRIVQELQERIAQLEEDALKSNQRHEEQLSDLQAALDAERAEKERERSMLVGRSPGEDRGSDGNGRREGYKPVGGGDEASMRLVDASVSGSGTERKRSVYKRVTLTRRTLDVSGYHESTTTICGVGLGFDMCRQGNFVIRKTLPGSSADLHEDVEVGDRIVAVDGIPTLGMEMEEVVGLIQGSAGTSVSLLIECDDANDSSCSSGHASTSMDSDKPSNVRHTTSQEEEDGLFDLIGEEWAEVLQHLEEEGGKERARQRLPLLLHVMKRQNCSNVQLRREVTQLKEQLRTFFIFQIRQEQMIARERDEAENLKKQLTALTRLVGGRPAEKDHVDHS</sequence>
<dbReference type="PROSITE" id="PS50106">
    <property type="entry name" value="PDZ"/>
    <property type="match status" value="1"/>
</dbReference>
<dbReference type="Gene3D" id="2.30.42.10">
    <property type="match status" value="1"/>
</dbReference>
<feature type="region of interest" description="Disordered" evidence="2">
    <location>
        <begin position="1"/>
        <end position="170"/>
    </location>
</feature>
<dbReference type="KEGG" id="gtt:GUITHDRAFT_108921"/>
<feature type="compositionally biased region" description="Basic and acidic residues" evidence="2">
    <location>
        <begin position="12"/>
        <end position="51"/>
    </location>
</feature>
<dbReference type="PaxDb" id="55529-EKX45279"/>
<feature type="region of interest" description="Disordered" evidence="2">
    <location>
        <begin position="278"/>
        <end position="318"/>
    </location>
</feature>
<evidence type="ECO:0000256" key="1">
    <source>
        <dbReference type="SAM" id="Coils"/>
    </source>
</evidence>
<feature type="compositionally biased region" description="Polar residues" evidence="2">
    <location>
        <begin position="442"/>
        <end position="451"/>
    </location>
</feature>
<dbReference type="AlphaFoldDB" id="L1JB13"/>
<feature type="coiled-coil region" evidence="1">
    <location>
        <begin position="506"/>
        <end position="561"/>
    </location>
</feature>